<keyword evidence="1" id="KW-0472">Membrane</keyword>
<name>A0A1A9ZPZ8_GLOPL</name>
<dbReference type="VEuPathDB" id="VectorBase:GPAI021437"/>
<protein>
    <submittedName>
        <fullName evidence="2">Uncharacterized protein</fullName>
    </submittedName>
</protein>
<dbReference type="Proteomes" id="UP000092445">
    <property type="component" value="Unassembled WGS sequence"/>
</dbReference>
<dbReference type="EnsemblMetazoa" id="GPAI021437-RA">
    <property type="protein sequence ID" value="GPAI021437-PA"/>
    <property type="gene ID" value="GPAI021437"/>
</dbReference>
<sequence length="145" mass="15957">MEELYVVLYFDVDSGSGGVVAAVVVVPSLCLVGSKSSKYFQQSVHDDAAAHAAVSQIIIKIALFEEEEDMPVETRLHFGKFDNDDENDKNHKKKKWLKGLLVVNSPRKLLADNSPIAVSEVIANVHNNGSLLQIQQDTSPFSDDM</sequence>
<evidence type="ECO:0000256" key="1">
    <source>
        <dbReference type="SAM" id="Phobius"/>
    </source>
</evidence>
<reference evidence="2" key="2">
    <citation type="submission" date="2020-05" db="UniProtKB">
        <authorList>
            <consortium name="EnsemblMetazoa"/>
        </authorList>
    </citation>
    <scope>IDENTIFICATION</scope>
    <source>
        <strain evidence="2">IAEA</strain>
    </source>
</reference>
<evidence type="ECO:0000313" key="2">
    <source>
        <dbReference type="EnsemblMetazoa" id="GPAI021437-PA"/>
    </source>
</evidence>
<accession>A0A1A9ZPZ8</accession>
<keyword evidence="3" id="KW-1185">Reference proteome</keyword>
<keyword evidence="1" id="KW-0812">Transmembrane</keyword>
<organism evidence="2 3">
    <name type="scientific">Glossina pallidipes</name>
    <name type="common">Tsetse fly</name>
    <dbReference type="NCBI Taxonomy" id="7398"/>
    <lineage>
        <taxon>Eukaryota</taxon>
        <taxon>Metazoa</taxon>
        <taxon>Ecdysozoa</taxon>
        <taxon>Arthropoda</taxon>
        <taxon>Hexapoda</taxon>
        <taxon>Insecta</taxon>
        <taxon>Pterygota</taxon>
        <taxon>Neoptera</taxon>
        <taxon>Endopterygota</taxon>
        <taxon>Diptera</taxon>
        <taxon>Brachycera</taxon>
        <taxon>Muscomorpha</taxon>
        <taxon>Hippoboscoidea</taxon>
        <taxon>Glossinidae</taxon>
        <taxon>Glossina</taxon>
    </lineage>
</organism>
<feature type="transmembrane region" description="Helical" evidence="1">
    <location>
        <begin position="15"/>
        <end position="33"/>
    </location>
</feature>
<keyword evidence="1" id="KW-1133">Transmembrane helix</keyword>
<reference evidence="3" key="1">
    <citation type="submission" date="2014-03" db="EMBL/GenBank/DDBJ databases">
        <authorList>
            <person name="Aksoy S."/>
            <person name="Warren W."/>
            <person name="Wilson R.K."/>
        </authorList>
    </citation>
    <scope>NUCLEOTIDE SEQUENCE [LARGE SCALE GENOMIC DNA]</scope>
    <source>
        <strain evidence="3">IAEA</strain>
    </source>
</reference>
<dbReference type="AlphaFoldDB" id="A0A1A9ZPZ8"/>
<evidence type="ECO:0000313" key="3">
    <source>
        <dbReference type="Proteomes" id="UP000092445"/>
    </source>
</evidence>
<proteinExistence type="predicted"/>